<evidence type="ECO:0000313" key="1">
    <source>
        <dbReference type="EMBL" id="SQD77732.1"/>
    </source>
</evidence>
<reference evidence="2" key="1">
    <citation type="submission" date="2018-05" db="EMBL/GenBank/DDBJ databases">
        <authorList>
            <person name="Cea G.-C."/>
            <person name="William W."/>
        </authorList>
    </citation>
    <scope>NUCLEOTIDE SEQUENCE [LARGE SCALE GENOMIC DNA]</scope>
    <source>
        <strain evidence="2">DB21MT 5</strain>
    </source>
</reference>
<name>A0A330LMR8_9GAMM</name>
<organism evidence="1 2">
    <name type="scientific">Moritella yayanosii</name>
    <dbReference type="NCBI Taxonomy" id="69539"/>
    <lineage>
        <taxon>Bacteria</taxon>
        <taxon>Pseudomonadati</taxon>
        <taxon>Pseudomonadota</taxon>
        <taxon>Gammaproteobacteria</taxon>
        <taxon>Alteromonadales</taxon>
        <taxon>Moritellaceae</taxon>
        <taxon>Moritella</taxon>
    </lineage>
</organism>
<protein>
    <submittedName>
        <fullName evidence="1">Uncharacterized protein</fullName>
    </submittedName>
</protein>
<dbReference type="AlphaFoldDB" id="A0A330LMR8"/>
<accession>A0A330LMR8</accession>
<dbReference type="Proteomes" id="UP000250163">
    <property type="component" value="Chromosome MORIYA"/>
</dbReference>
<dbReference type="KEGG" id="mya:MORIYA_1254"/>
<dbReference type="EMBL" id="LS483250">
    <property type="protein sequence ID" value="SQD77732.1"/>
    <property type="molecule type" value="Genomic_DNA"/>
</dbReference>
<keyword evidence="2" id="KW-1185">Reference proteome</keyword>
<sequence>MKASADWSDAENAIWQRLNQQIAVQFADDDAWGSLKTHGLVIANTTAE</sequence>
<proteinExistence type="predicted"/>
<evidence type="ECO:0000313" key="2">
    <source>
        <dbReference type="Proteomes" id="UP000250163"/>
    </source>
</evidence>
<gene>
    <name evidence="1" type="ORF">MORIYA_1254</name>
</gene>